<protein>
    <recommendedName>
        <fullName evidence="10">Potassium transport protein</fullName>
    </recommendedName>
</protein>
<feature type="transmembrane region" description="Helical" evidence="10">
    <location>
        <begin position="558"/>
        <end position="578"/>
    </location>
</feature>
<keyword evidence="3 10" id="KW-0813">Transport</keyword>
<dbReference type="InterPro" id="IPR003445">
    <property type="entry name" value="Cat_transpt"/>
</dbReference>
<comment type="caution">
    <text evidence="12">The sequence shown here is derived from an EMBL/GenBank/DDBJ whole genome shotgun (WGS) entry which is preliminary data.</text>
</comment>
<keyword evidence="4 10" id="KW-0633">Potassium transport</keyword>
<evidence type="ECO:0000313" key="13">
    <source>
        <dbReference type="Proteomes" id="UP000807469"/>
    </source>
</evidence>
<evidence type="ECO:0000256" key="4">
    <source>
        <dbReference type="ARBA" id="ARBA00022538"/>
    </source>
</evidence>
<dbReference type="Pfam" id="PF02386">
    <property type="entry name" value="TrkH"/>
    <property type="match status" value="1"/>
</dbReference>
<evidence type="ECO:0000256" key="5">
    <source>
        <dbReference type="ARBA" id="ARBA00022692"/>
    </source>
</evidence>
<dbReference type="PANTHER" id="PTHR31064:SF30">
    <property type="entry name" value="HIGH-AFFINITY POTASSIUM TRANSPORT PROTEIN-RELATED"/>
    <property type="match status" value="1"/>
</dbReference>
<evidence type="ECO:0000256" key="2">
    <source>
        <dbReference type="ARBA" id="ARBA00009137"/>
    </source>
</evidence>
<dbReference type="Proteomes" id="UP000807469">
    <property type="component" value="Unassembled WGS sequence"/>
</dbReference>
<accession>A0A9P5ZHJ5</accession>
<dbReference type="InterPro" id="IPR015958">
    <property type="entry name" value="Trk1_fungi"/>
</dbReference>
<feature type="transmembrane region" description="Helical" evidence="10">
    <location>
        <begin position="782"/>
        <end position="804"/>
    </location>
</feature>
<evidence type="ECO:0000256" key="7">
    <source>
        <dbReference type="ARBA" id="ARBA00022989"/>
    </source>
</evidence>
<keyword evidence="8 10" id="KW-0406">Ion transport</keyword>
<feature type="region of interest" description="Disordered" evidence="11">
    <location>
        <begin position="168"/>
        <end position="329"/>
    </location>
</feature>
<proteinExistence type="inferred from homology"/>
<dbReference type="EMBL" id="MU155132">
    <property type="protein sequence ID" value="KAF9485986.1"/>
    <property type="molecule type" value="Genomic_DNA"/>
</dbReference>
<feature type="transmembrane region" description="Helical" evidence="10">
    <location>
        <begin position="620"/>
        <end position="640"/>
    </location>
</feature>
<keyword evidence="6 10" id="KW-0630">Potassium</keyword>
<feature type="compositionally biased region" description="Low complexity" evidence="11">
    <location>
        <begin position="278"/>
        <end position="290"/>
    </location>
</feature>
<dbReference type="GO" id="GO:0005886">
    <property type="term" value="C:plasma membrane"/>
    <property type="evidence" value="ECO:0007669"/>
    <property type="project" value="InterPro"/>
</dbReference>
<organism evidence="12 13">
    <name type="scientific">Pholiota conissans</name>
    <dbReference type="NCBI Taxonomy" id="109636"/>
    <lineage>
        <taxon>Eukaryota</taxon>
        <taxon>Fungi</taxon>
        <taxon>Dikarya</taxon>
        <taxon>Basidiomycota</taxon>
        <taxon>Agaricomycotina</taxon>
        <taxon>Agaricomycetes</taxon>
        <taxon>Agaricomycetidae</taxon>
        <taxon>Agaricales</taxon>
        <taxon>Agaricineae</taxon>
        <taxon>Strophariaceae</taxon>
        <taxon>Pholiota</taxon>
    </lineage>
</organism>
<evidence type="ECO:0000256" key="8">
    <source>
        <dbReference type="ARBA" id="ARBA00023065"/>
    </source>
</evidence>
<keyword evidence="7 10" id="KW-1133">Transmembrane helix</keyword>
<keyword evidence="13" id="KW-1185">Reference proteome</keyword>
<dbReference type="NCBIfam" id="TIGR00934">
    <property type="entry name" value="2a38euk"/>
    <property type="match status" value="1"/>
</dbReference>
<dbReference type="AlphaFoldDB" id="A0A9P5ZHJ5"/>
<evidence type="ECO:0000256" key="10">
    <source>
        <dbReference type="PIRNR" id="PIRNR002450"/>
    </source>
</evidence>
<feature type="compositionally biased region" description="Basic and acidic residues" evidence="11">
    <location>
        <begin position="189"/>
        <end position="201"/>
    </location>
</feature>
<name>A0A9P5ZHJ5_9AGAR</name>
<dbReference type="PIRSF" id="PIRSF002450">
    <property type="entry name" value="K+_transpter_TRK"/>
    <property type="match status" value="1"/>
</dbReference>
<reference evidence="12" key="1">
    <citation type="submission" date="2020-11" db="EMBL/GenBank/DDBJ databases">
        <authorList>
            <consortium name="DOE Joint Genome Institute"/>
            <person name="Ahrendt S."/>
            <person name="Riley R."/>
            <person name="Andreopoulos W."/>
            <person name="Labutti K."/>
            <person name="Pangilinan J."/>
            <person name="Ruiz-Duenas F.J."/>
            <person name="Barrasa J.M."/>
            <person name="Sanchez-Garcia M."/>
            <person name="Camarero S."/>
            <person name="Miyauchi S."/>
            <person name="Serrano A."/>
            <person name="Linde D."/>
            <person name="Babiker R."/>
            <person name="Drula E."/>
            <person name="Ayuso-Fernandez I."/>
            <person name="Pacheco R."/>
            <person name="Padilla G."/>
            <person name="Ferreira P."/>
            <person name="Barriuso J."/>
            <person name="Kellner H."/>
            <person name="Castanera R."/>
            <person name="Alfaro M."/>
            <person name="Ramirez L."/>
            <person name="Pisabarro A.G."/>
            <person name="Kuo A."/>
            <person name="Tritt A."/>
            <person name="Lipzen A."/>
            <person name="He G."/>
            <person name="Yan M."/>
            <person name="Ng V."/>
            <person name="Cullen D."/>
            <person name="Martin F."/>
            <person name="Rosso M.-N."/>
            <person name="Henrissat B."/>
            <person name="Hibbett D."/>
            <person name="Martinez A.T."/>
            <person name="Grigoriev I.V."/>
        </authorList>
    </citation>
    <scope>NUCLEOTIDE SEQUENCE</scope>
    <source>
        <strain evidence="12">CIRM-BRFM 674</strain>
    </source>
</reference>
<feature type="transmembrane region" description="Helical" evidence="10">
    <location>
        <begin position="671"/>
        <end position="693"/>
    </location>
</feature>
<dbReference type="GO" id="GO:1990573">
    <property type="term" value="P:potassium ion import across plasma membrane"/>
    <property type="evidence" value="ECO:0007669"/>
    <property type="project" value="TreeGrafter"/>
</dbReference>
<evidence type="ECO:0000256" key="1">
    <source>
        <dbReference type="ARBA" id="ARBA00004141"/>
    </source>
</evidence>
<sequence length="930" mass="105041">MTSIHSRFSTTPRSETFWQRLKDKISGQLNFYRIHLLFFTFTPLIFSGIFYGCNGRYKISYADSLFNCVSAMTVCGLATINLSSVTPFQQVLLFILMCLGNPVIVSWVIVYMRRRYFAQKFEAFLQASVEKKIKKDIEQAPPTVPLVQKPWHHRLVAFVTGSQIRVVDEGKSPARQSSPKGKGGVFRKLRPDMIRRMDDAPKLINPSGWVSEGQAPSPPKTPSGPHPSPQPFTSDSSDASGGSSGSAYPEIPMQELSLPEAEDGEKKRRRLSDPGQISRAATPTTPSSSTKMHRFDTIAAPKPQVTAPKNFPHHQTIEFAPDPERRRDKLGSMAMPQHDEEEYMSHEMFSRNTVPPEMRRGRNLYSAQSIPMSTHTTRTHISRHTIHPVDAISSEFGGFPSPFAIIKALFARLFPRAQRQLTRALTMPATISLTPAQVGEVIEGRKHVPYISFDAVVGRNSAFQLLTKDQLEEIGGVEYRALNALLWIVGTYHIMIQLLSFTIVAPYISTQRWQSVFDEQIRPLNTVWFSAFQVVSAYTNTGISLVDQSMVPFEKAFPMVYVVMFLILAGNTCFPIFLRFMIWCISKMVHQTSRLHETLHFLLDHPRRCFLYLFPSHQTWFLFWVVLGLTCTDFFFFMVLDLKNYPIDAIPIGLRISDGWMQAVAVRSGGFSIVPLAAAAPAVKVLFVIMMYISVYPIAMSVRSTNVYEEQSLGIFAPHEHDGASDGASVNDIDSTERTTWSRYLSMHARKQLAFDIWWMALSLFVICIIEKNNLENPLNYGWFNIFRVLFELVSAYGTVGLSLGIPDQNYSFCGAFHTLSKLVICLVMIRGRHRGLPVAIDRAIMLPFEFKDESEEVEEPINDELNEENNAPFTYSETLGSRYNSDLRQRMRRKSTTAEEGYNAPAGLSESPKPIDNESLKNSTAVQGP</sequence>
<feature type="transmembrane region" description="Helical" evidence="10">
    <location>
        <begin position="91"/>
        <end position="112"/>
    </location>
</feature>
<dbReference type="InterPro" id="IPR004773">
    <property type="entry name" value="K/Na_transp_Trk1/HKT1"/>
</dbReference>
<comment type="subcellular location">
    <subcellularLocation>
        <location evidence="1">Membrane</location>
        <topology evidence="1">Multi-pass membrane protein</topology>
    </subcellularLocation>
</comment>
<dbReference type="GO" id="GO:0140107">
    <property type="term" value="F:high-affinity potassium ion transmembrane transporter activity"/>
    <property type="evidence" value="ECO:0007669"/>
    <property type="project" value="TreeGrafter"/>
</dbReference>
<evidence type="ECO:0000313" key="12">
    <source>
        <dbReference type="EMBL" id="KAF9485986.1"/>
    </source>
</evidence>
<feature type="transmembrane region" description="Helical" evidence="10">
    <location>
        <begin position="753"/>
        <end position="770"/>
    </location>
</feature>
<feature type="compositionally biased region" description="Polar residues" evidence="11">
    <location>
        <begin position="921"/>
        <end position="930"/>
    </location>
</feature>
<feature type="compositionally biased region" description="Pro residues" evidence="11">
    <location>
        <begin position="216"/>
        <end position="230"/>
    </location>
</feature>
<keyword evidence="9 10" id="KW-0472">Membrane</keyword>
<keyword evidence="5 10" id="KW-0812">Transmembrane</keyword>
<feature type="compositionally biased region" description="Low complexity" evidence="11">
    <location>
        <begin position="234"/>
        <end position="247"/>
    </location>
</feature>
<dbReference type="PANTHER" id="PTHR31064">
    <property type="entry name" value="POTASSIUM TRANSPORT PROTEIN DDB_G0292412-RELATED"/>
    <property type="match status" value="1"/>
</dbReference>
<evidence type="ECO:0000256" key="3">
    <source>
        <dbReference type="ARBA" id="ARBA00022448"/>
    </source>
</evidence>
<feature type="region of interest" description="Disordered" evidence="11">
    <location>
        <begin position="865"/>
        <end position="930"/>
    </location>
</feature>
<dbReference type="InterPro" id="IPR051143">
    <property type="entry name" value="TrkH_K-transport"/>
</dbReference>
<evidence type="ECO:0000256" key="6">
    <source>
        <dbReference type="ARBA" id="ARBA00022958"/>
    </source>
</evidence>
<evidence type="ECO:0000256" key="11">
    <source>
        <dbReference type="SAM" id="MobiDB-lite"/>
    </source>
</evidence>
<gene>
    <name evidence="12" type="ORF">BDN70DRAFT_822785</name>
</gene>
<dbReference type="OrthoDB" id="9999863at2759"/>
<feature type="transmembrane region" description="Helical" evidence="10">
    <location>
        <begin position="31"/>
        <end position="53"/>
    </location>
</feature>
<feature type="compositionally biased region" description="Polar residues" evidence="11">
    <location>
        <begin position="869"/>
        <end position="887"/>
    </location>
</feature>
<feature type="transmembrane region" description="Helical" evidence="10">
    <location>
        <begin position="65"/>
        <end position="85"/>
    </location>
</feature>
<dbReference type="GO" id="GO:0030007">
    <property type="term" value="P:intracellular potassium ion homeostasis"/>
    <property type="evidence" value="ECO:0007669"/>
    <property type="project" value="UniProtKB-UniRule"/>
</dbReference>
<evidence type="ECO:0000256" key="9">
    <source>
        <dbReference type="ARBA" id="ARBA00023136"/>
    </source>
</evidence>
<feature type="transmembrane region" description="Helical" evidence="10">
    <location>
        <begin position="484"/>
        <end position="508"/>
    </location>
</feature>
<comment type="similarity">
    <text evidence="2 10">Belongs to the TrkH potassium transport family.</text>
</comment>